<dbReference type="Gene3D" id="6.10.250.1290">
    <property type="match status" value="1"/>
</dbReference>
<dbReference type="InterPro" id="IPR008984">
    <property type="entry name" value="SMAD_FHA_dom_sf"/>
</dbReference>
<feature type="region of interest" description="Disordered" evidence="1">
    <location>
        <begin position="273"/>
        <end position="312"/>
    </location>
</feature>
<dbReference type="AlphaFoldDB" id="A0A834V8P9"/>
<name>A0A834V8P9_SARSC</name>
<dbReference type="SUPFAM" id="SSF49879">
    <property type="entry name" value="SMAD/FHA domain"/>
    <property type="match status" value="1"/>
</dbReference>
<evidence type="ECO:0000256" key="1">
    <source>
        <dbReference type="SAM" id="MobiDB-lite"/>
    </source>
</evidence>
<dbReference type="CDD" id="cd22674">
    <property type="entry name" value="FHA_PPP1R8"/>
    <property type="match status" value="1"/>
</dbReference>
<dbReference type="InterPro" id="IPR050923">
    <property type="entry name" value="Cell_Proc_Reg/RNA_Proc"/>
</dbReference>
<keyword evidence="5" id="KW-1185">Reference proteome</keyword>
<accession>A0A834V8P9</accession>
<gene>
    <name evidence="3" type="primary">SSS_55g</name>
    <name evidence="3" type="ORF">SSS_55</name>
</gene>
<dbReference type="OrthoDB" id="4096268at2759"/>
<organism evidence="3">
    <name type="scientific">Sarcoptes scabiei</name>
    <name type="common">Itch mite</name>
    <name type="synonym">Acarus scabiei</name>
    <dbReference type="NCBI Taxonomy" id="52283"/>
    <lineage>
        <taxon>Eukaryota</taxon>
        <taxon>Metazoa</taxon>
        <taxon>Ecdysozoa</taxon>
        <taxon>Arthropoda</taxon>
        <taxon>Chelicerata</taxon>
        <taxon>Arachnida</taxon>
        <taxon>Acari</taxon>
        <taxon>Acariformes</taxon>
        <taxon>Sarcoptiformes</taxon>
        <taxon>Astigmata</taxon>
        <taxon>Psoroptidia</taxon>
        <taxon>Sarcoptoidea</taxon>
        <taxon>Sarcoptidae</taxon>
        <taxon>Sarcoptinae</taxon>
        <taxon>Sarcoptes</taxon>
    </lineage>
</organism>
<dbReference type="SMART" id="SM00240">
    <property type="entry name" value="FHA"/>
    <property type="match status" value="1"/>
</dbReference>
<dbReference type="EMBL" id="WVUK01000066">
    <property type="protein sequence ID" value="KAF7488427.1"/>
    <property type="molecule type" value="Genomic_DNA"/>
</dbReference>
<reference evidence="4" key="3">
    <citation type="submission" date="2022-06" db="UniProtKB">
        <authorList>
            <consortium name="EnsemblMetazoa"/>
        </authorList>
    </citation>
    <scope>IDENTIFICATION</scope>
</reference>
<dbReference type="FunFam" id="2.60.200.20:FF:000019">
    <property type="entry name" value="Nuclear inhibitor of protein phosphatase"/>
    <property type="match status" value="1"/>
</dbReference>
<evidence type="ECO:0000313" key="4">
    <source>
        <dbReference type="EnsemblMetazoa" id="KAF7488427.1"/>
    </source>
</evidence>
<proteinExistence type="predicted"/>
<reference evidence="5" key="1">
    <citation type="journal article" date="2020" name="PLoS Negl. Trop. Dis.">
        <title>High-quality nuclear genome for Sarcoptes scabiei-A critical resource for a neglected parasite.</title>
        <authorList>
            <person name="Korhonen P.K."/>
            <person name="Gasser R.B."/>
            <person name="Ma G."/>
            <person name="Wang T."/>
            <person name="Stroehlein A.J."/>
            <person name="Young N.D."/>
            <person name="Ang C.S."/>
            <person name="Fernando D.D."/>
            <person name="Lu H.C."/>
            <person name="Taylor S."/>
            <person name="Reynolds S.L."/>
            <person name="Mofiz E."/>
            <person name="Najaraj S.H."/>
            <person name="Gowda H."/>
            <person name="Madugundu A."/>
            <person name="Renuse S."/>
            <person name="Holt D."/>
            <person name="Pandey A."/>
            <person name="Papenfuss A.T."/>
            <person name="Fischer K."/>
        </authorList>
    </citation>
    <scope>NUCLEOTIDE SEQUENCE [LARGE SCALE GENOMIC DNA]</scope>
</reference>
<dbReference type="PANTHER" id="PTHR23308">
    <property type="entry name" value="NUCLEAR INHIBITOR OF PROTEIN PHOSPHATASE-1"/>
    <property type="match status" value="1"/>
</dbReference>
<evidence type="ECO:0000313" key="3">
    <source>
        <dbReference type="EMBL" id="KAF7488427.1"/>
    </source>
</evidence>
<protein>
    <submittedName>
        <fullName evidence="3">Nuclear inhibitor of protein phosphatase 1</fullName>
    </submittedName>
</protein>
<dbReference type="EnsemblMetazoa" id="SSS_55s_mrna">
    <property type="protein sequence ID" value="KAF7488427.1"/>
    <property type="gene ID" value="SSS_55"/>
</dbReference>
<evidence type="ECO:0000259" key="2">
    <source>
        <dbReference type="PROSITE" id="PS50006"/>
    </source>
</evidence>
<reference evidence="3" key="2">
    <citation type="submission" date="2020-01" db="EMBL/GenBank/DDBJ databases">
        <authorList>
            <person name="Korhonen P.K.K."/>
            <person name="Guangxu M.G."/>
            <person name="Wang T.W."/>
            <person name="Stroehlein A.J.S."/>
            <person name="Young N.D."/>
            <person name="Ang C.-S.A."/>
            <person name="Fernando D.W.F."/>
            <person name="Lu H.L."/>
            <person name="Taylor S.T."/>
            <person name="Ehtesham M.E.M."/>
            <person name="Najaraj S.H.N."/>
            <person name="Harsha G.H.G."/>
            <person name="Madugundu A.M."/>
            <person name="Renuse S.R."/>
            <person name="Holt D.H."/>
            <person name="Pandey A.P."/>
            <person name="Papenfuss A.P."/>
            <person name="Gasser R.B.G."/>
            <person name="Fischer K.F."/>
        </authorList>
    </citation>
    <scope>NUCLEOTIDE SEQUENCE</scope>
    <source>
        <strain evidence="3">SSS_KF_BRIS2020</strain>
    </source>
</reference>
<dbReference type="PROSITE" id="PS50006">
    <property type="entry name" value="FHA_DOMAIN"/>
    <property type="match status" value="1"/>
</dbReference>
<feature type="domain" description="FHA" evidence="2">
    <location>
        <begin position="45"/>
        <end position="97"/>
    </location>
</feature>
<dbReference type="Gene3D" id="2.60.200.20">
    <property type="match status" value="1"/>
</dbReference>
<dbReference type="InterPro" id="IPR000253">
    <property type="entry name" value="FHA_dom"/>
</dbReference>
<sequence>MESSENNLSYQVPKWAGIPPQGFHLDVMKDNKLVQKLMIDEKNHYLFGRNIAMTDFCIDHASCSRVHAALVYHKNLTRFFLVDLGSTHGSFIGNVRIEEHKPTQLSIDSSFHFGASTRIFVLREKPKSKEISGDDEMMNAMSLQDYRNEIDHLTEYNTAQNLKVCMLGVSETELIKPAGAKKRKSVHFKPDDEIINPEDVDPSVGRFRNLVQTSLIPNNDRNKAKRFKNDQSSNSSAFSILFKNSFGSSISSGNRSSDKNPLARNILAMNLPNSAPDLEEFSNPTKKNIEKIEEDDNKINRFANEDDEDGEK</sequence>
<dbReference type="Pfam" id="PF00498">
    <property type="entry name" value="FHA"/>
    <property type="match status" value="1"/>
</dbReference>
<evidence type="ECO:0000313" key="5">
    <source>
        <dbReference type="Proteomes" id="UP000070412"/>
    </source>
</evidence>
<dbReference type="Proteomes" id="UP000070412">
    <property type="component" value="Unassembled WGS sequence"/>
</dbReference>